<dbReference type="InterPro" id="IPR002319">
    <property type="entry name" value="Phenylalanyl-tRNA_Synthase"/>
</dbReference>
<dbReference type="EC" id="2.3.1.225" evidence="21"/>
<evidence type="ECO:0000259" key="22">
    <source>
        <dbReference type="PROSITE" id="PS50862"/>
    </source>
</evidence>
<evidence type="ECO:0000256" key="13">
    <source>
        <dbReference type="ARBA" id="ARBA00023136"/>
    </source>
</evidence>
<dbReference type="PROSITE" id="PS50862">
    <property type="entry name" value="AA_TRNA_LIGASE_II"/>
    <property type="match status" value="1"/>
</dbReference>
<evidence type="ECO:0000256" key="17">
    <source>
        <dbReference type="ARBA" id="ARBA00023315"/>
    </source>
</evidence>
<comment type="catalytic activity">
    <reaction evidence="19">
        <text>tRNA(Phe) + L-phenylalanine + ATP = L-phenylalanyl-tRNA(Phe) + AMP + diphosphate + H(+)</text>
        <dbReference type="Rhea" id="RHEA:19413"/>
        <dbReference type="Rhea" id="RHEA-COMP:9668"/>
        <dbReference type="Rhea" id="RHEA-COMP:9699"/>
        <dbReference type="ChEBI" id="CHEBI:15378"/>
        <dbReference type="ChEBI" id="CHEBI:30616"/>
        <dbReference type="ChEBI" id="CHEBI:33019"/>
        <dbReference type="ChEBI" id="CHEBI:58095"/>
        <dbReference type="ChEBI" id="CHEBI:78442"/>
        <dbReference type="ChEBI" id="CHEBI:78531"/>
        <dbReference type="ChEBI" id="CHEBI:456215"/>
        <dbReference type="EC" id="6.1.1.20"/>
    </reaction>
</comment>
<keyword evidence="8" id="KW-0067">ATP-binding</keyword>
<dbReference type="EMBL" id="QEAO01000007">
    <property type="protein sequence ID" value="TPX35731.1"/>
    <property type="molecule type" value="Genomic_DNA"/>
</dbReference>
<evidence type="ECO:0000256" key="21">
    <source>
        <dbReference type="RuleBase" id="RU079119"/>
    </source>
</evidence>
<evidence type="ECO:0000256" key="12">
    <source>
        <dbReference type="ARBA" id="ARBA00023128"/>
    </source>
</evidence>
<dbReference type="SUPFAM" id="SSF55681">
    <property type="entry name" value="Class II aaRS and biotin synthetases"/>
    <property type="match status" value="1"/>
</dbReference>
<dbReference type="NCBIfam" id="TIGR00469">
    <property type="entry name" value="pheS_mito"/>
    <property type="match status" value="1"/>
</dbReference>
<evidence type="ECO:0000256" key="9">
    <source>
        <dbReference type="ARBA" id="ARBA00022917"/>
    </source>
</evidence>
<dbReference type="InterPro" id="IPR039859">
    <property type="entry name" value="PFA4/ZDH16/20/ERF2-like"/>
</dbReference>
<evidence type="ECO:0000256" key="18">
    <source>
        <dbReference type="ARBA" id="ARBA00048048"/>
    </source>
</evidence>
<evidence type="ECO:0000256" key="14">
    <source>
        <dbReference type="ARBA" id="ARBA00023139"/>
    </source>
</evidence>
<dbReference type="FunFam" id="3.30.930.10:FF:000053">
    <property type="entry name" value="Phenylalanyl-tRNA synthetase mitochondrial"/>
    <property type="match status" value="1"/>
</dbReference>
<evidence type="ECO:0000256" key="6">
    <source>
        <dbReference type="ARBA" id="ARBA00022692"/>
    </source>
</evidence>
<dbReference type="GO" id="GO:0016020">
    <property type="term" value="C:membrane"/>
    <property type="evidence" value="ECO:0007669"/>
    <property type="project" value="UniProtKB-SubCell"/>
</dbReference>
<comment type="caution">
    <text evidence="24">The sequence shown here is derived from an EMBL/GenBank/DDBJ whole genome shotgun (WGS) entry which is preliminary data.</text>
</comment>
<accession>A0A507C892</accession>
<proteinExistence type="inferred from homology"/>
<evidence type="ECO:0000256" key="19">
    <source>
        <dbReference type="ARBA" id="ARBA00049255"/>
    </source>
</evidence>
<comment type="catalytic activity">
    <reaction evidence="18 21">
        <text>L-cysteinyl-[protein] + hexadecanoyl-CoA = S-hexadecanoyl-L-cysteinyl-[protein] + CoA</text>
        <dbReference type="Rhea" id="RHEA:36683"/>
        <dbReference type="Rhea" id="RHEA-COMP:10131"/>
        <dbReference type="Rhea" id="RHEA-COMP:11032"/>
        <dbReference type="ChEBI" id="CHEBI:29950"/>
        <dbReference type="ChEBI" id="CHEBI:57287"/>
        <dbReference type="ChEBI" id="CHEBI:57379"/>
        <dbReference type="ChEBI" id="CHEBI:74151"/>
        <dbReference type="EC" id="2.3.1.225"/>
    </reaction>
</comment>
<evidence type="ECO:0000313" key="24">
    <source>
        <dbReference type="EMBL" id="TPX35731.1"/>
    </source>
</evidence>
<name>A0A507C892_9FUNG</name>
<evidence type="ECO:0000256" key="11">
    <source>
        <dbReference type="ARBA" id="ARBA00022989"/>
    </source>
</evidence>
<keyword evidence="25" id="KW-1185">Reference proteome</keyword>
<keyword evidence="17 21" id="KW-0012">Acyltransferase</keyword>
<dbReference type="Pfam" id="PF03147">
    <property type="entry name" value="FDX-ACB"/>
    <property type="match status" value="1"/>
</dbReference>
<keyword evidence="7" id="KW-0547">Nucleotide-binding</keyword>
<dbReference type="Pfam" id="PF01529">
    <property type="entry name" value="DHHC"/>
    <property type="match status" value="1"/>
</dbReference>
<gene>
    <name evidence="24" type="ORF">SmJEL517_g01973</name>
</gene>
<organism evidence="24 25">
    <name type="scientific">Synchytrium microbalum</name>
    <dbReference type="NCBI Taxonomy" id="1806994"/>
    <lineage>
        <taxon>Eukaryota</taxon>
        <taxon>Fungi</taxon>
        <taxon>Fungi incertae sedis</taxon>
        <taxon>Chytridiomycota</taxon>
        <taxon>Chytridiomycota incertae sedis</taxon>
        <taxon>Chytridiomycetes</taxon>
        <taxon>Synchytriales</taxon>
        <taxon>Synchytriaceae</taxon>
        <taxon>Synchytrium</taxon>
    </lineage>
</organism>
<evidence type="ECO:0000256" key="20">
    <source>
        <dbReference type="ARBA" id="ARBA00057761"/>
    </source>
</evidence>
<sequence length="789" mass="90941">MYFTSTATETIEIYGQKYQPDGVTNITPTLLSKIPRQIHRQPHNPLNILKKRIESHFNDFHVMDSFTPVTTLVKNFDDLLFPTDHPSKGPTDTYYINKDNILRTHTSNHQLEVLSSKQADKYLLSADVYRRDEINISHYPIFHQMESLRIFSRDNLESEISKSMPNPTLVDSKGRTIATFVDDTTIGPTNPIQQGHHTARESELLAMHLKKSLESLFIELFRHELDGQTLQVRWIEAYFPFTSPSWEMEVLYQGKWLEVFGCGVTRQEIVNRSGNSDKVGWAFGLGLERIAMPLFNIPDIRLFWSQDPRVTDQFKRVIPGKPLPKYVPISRYPACYKDVSFWMGSQEVPQNEVMEIVRDAGGDLVEDVTLIDSFQHPKTKRTSHCYRINYRSLDRTLTNEECDSIHEIIRQKLVQQYSKILAASSWNKIGTCLEFAGDCFIWILGPILVVSATALVTLCAYVFYLVLLPWEYGFLTKLDDGAKVINQDNQSLPFSYYFQIALSIYVLLLIAQNYACVVFTDAGGTDVLRKQLESRIPHEHDHEDEHRNTSNGNSEHTILMEPLMSTNGSAGEGERSMRTCKKCNGPKPERTHHCSICKKCVKRLDHHCPWVGRCGMNVEIGHFNHRYFYLFMCYLLFAAVYYFISGFNLFWAAFVKHESIPWPSANWAVMFLFSFLLAGTISIALALLVSFHTFLILTAQTTIEFYENQYLNKVARARGEVFINEYDLGRRRNFAIFFNIGKKYKWWTILLPMRVPPLGDGTTWLTSRTLSSRSFSLDGSQFKDHITPI</sequence>
<feature type="transmembrane region" description="Helical" evidence="21">
    <location>
        <begin position="667"/>
        <end position="689"/>
    </location>
</feature>
<dbReference type="InterPro" id="IPR006195">
    <property type="entry name" value="aa-tRNA-synth_II"/>
</dbReference>
<keyword evidence="5 21" id="KW-0808">Transferase</keyword>
<dbReference type="GO" id="GO:0005759">
    <property type="term" value="C:mitochondrial matrix"/>
    <property type="evidence" value="ECO:0007669"/>
    <property type="project" value="UniProtKB-SubCell"/>
</dbReference>
<feature type="domain" description="Aminoacyl-transfer RNA synthetases class-II family profile" evidence="22">
    <location>
        <begin position="49"/>
        <end position="319"/>
    </location>
</feature>
<dbReference type="InterPro" id="IPR045864">
    <property type="entry name" value="aa-tRNA-synth_II/BPL/LPL"/>
</dbReference>
<evidence type="ECO:0000313" key="25">
    <source>
        <dbReference type="Proteomes" id="UP000319731"/>
    </source>
</evidence>
<dbReference type="SUPFAM" id="SSF54991">
    <property type="entry name" value="Anticodon-binding domain of PheRS"/>
    <property type="match status" value="1"/>
</dbReference>
<evidence type="ECO:0000256" key="16">
    <source>
        <dbReference type="ARBA" id="ARBA00023288"/>
    </source>
</evidence>
<dbReference type="PANTHER" id="PTHR12246">
    <property type="entry name" value="PALMITOYLTRANSFERASE ZDHHC16"/>
    <property type="match status" value="1"/>
</dbReference>
<dbReference type="GO" id="GO:0005524">
    <property type="term" value="F:ATP binding"/>
    <property type="evidence" value="ECO:0007669"/>
    <property type="project" value="UniProtKB-KW"/>
</dbReference>
<keyword evidence="4 24" id="KW-0436">Ligase</keyword>
<dbReference type="InterPro" id="IPR004530">
    <property type="entry name" value="Phe-tRNA-synth_IIc_mito"/>
</dbReference>
<evidence type="ECO:0000256" key="15">
    <source>
        <dbReference type="ARBA" id="ARBA00023146"/>
    </source>
</evidence>
<dbReference type="GO" id="GO:0004826">
    <property type="term" value="F:phenylalanine-tRNA ligase activity"/>
    <property type="evidence" value="ECO:0007669"/>
    <property type="project" value="UniProtKB-EC"/>
</dbReference>
<dbReference type="Gene3D" id="3.30.930.10">
    <property type="entry name" value="Bira Bifunctional Protein, Domain 2"/>
    <property type="match status" value="1"/>
</dbReference>
<keyword evidence="6 21" id="KW-0812">Transmembrane</keyword>
<dbReference type="AlphaFoldDB" id="A0A507C892"/>
<dbReference type="Proteomes" id="UP000319731">
    <property type="component" value="Unassembled WGS sequence"/>
</dbReference>
<keyword evidence="14" id="KW-0564">Palmitate</keyword>
<dbReference type="Gene3D" id="3.30.70.380">
    <property type="entry name" value="Ferrodoxin-fold anticodon-binding domain"/>
    <property type="match status" value="1"/>
</dbReference>
<protein>
    <recommendedName>
        <fullName evidence="21">Palmitoyltransferase</fullName>
        <ecNumber evidence="21">2.3.1.225</ecNumber>
    </recommendedName>
</protein>
<evidence type="ECO:0000256" key="5">
    <source>
        <dbReference type="ARBA" id="ARBA00022679"/>
    </source>
</evidence>
<dbReference type="FunFam" id="3.30.70.380:FF:000002">
    <property type="entry name" value="phenylalanine--tRNA ligase, mitochondrial"/>
    <property type="match status" value="1"/>
</dbReference>
<evidence type="ECO:0000256" key="3">
    <source>
        <dbReference type="ARBA" id="ARBA00008226"/>
    </source>
</evidence>
<keyword evidence="13 21" id="KW-0472">Membrane</keyword>
<dbReference type="RefSeq" id="XP_031026163.1">
    <property type="nucleotide sequence ID" value="XM_031167901.1"/>
</dbReference>
<keyword evidence="9" id="KW-0648">Protein biosynthesis</keyword>
<keyword evidence="16" id="KW-0449">Lipoprotein</keyword>
<comment type="similarity">
    <text evidence="3">Belongs to the class-II aminoacyl-tRNA synthetase family.</text>
</comment>
<keyword evidence="12" id="KW-0496">Mitochondrion</keyword>
<keyword evidence="11 21" id="KW-1133">Transmembrane helix</keyword>
<comment type="subcellular location">
    <subcellularLocation>
        <location evidence="1">Membrane</location>
        <topology evidence="1">Multi-pass membrane protein</topology>
    </subcellularLocation>
    <subcellularLocation>
        <location evidence="2">Mitochondrion matrix</location>
    </subcellularLocation>
</comment>
<feature type="transmembrane region" description="Helical" evidence="21">
    <location>
        <begin position="627"/>
        <end position="655"/>
    </location>
</feature>
<dbReference type="InterPro" id="IPR005121">
    <property type="entry name" value="Fdx_antiC-bd"/>
</dbReference>
<dbReference type="InterPro" id="IPR001594">
    <property type="entry name" value="Palmitoyltrfase_DHHC"/>
</dbReference>
<keyword evidence="10" id="KW-0809">Transit peptide</keyword>
<dbReference type="GO" id="GO:0019706">
    <property type="term" value="F:protein-cysteine S-palmitoyltransferase activity"/>
    <property type="evidence" value="ECO:0007669"/>
    <property type="project" value="UniProtKB-EC"/>
</dbReference>
<dbReference type="PROSITE" id="PS51447">
    <property type="entry name" value="FDX_ACB"/>
    <property type="match status" value="1"/>
</dbReference>
<evidence type="ECO:0000256" key="10">
    <source>
        <dbReference type="ARBA" id="ARBA00022946"/>
    </source>
</evidence>
<evidence type="ECO:0000256" key="7">
    <source>
        <dbReference type="ARBA" id="ARBA00022741"/>
    </source>
</evidence>
<comment type="domain">
    <text evidence="21">The DHHC domain is required for palmitoyltransferase activity.</text>
</comment>
<keyword evidence="15" id="KW-0030">Aminoacyl-tRNA synthetase</keyword>
<evidence type="ECO:0000259" key="23">
    <source>
        <dbReference type="PROSITE" id="PS51447"/>
    </source>
</evidence>
<reference evidence="24 25" key="1">
    <citation type="journal article" date="2019" name="Sci. Rep.">
        <title>Comparative genomics of chytrid fungi reveal insights into the obligate biotrophic and pathogenic lifestyle of Synchytrium endobioticum.</title>
        <authorList>
            <person name="van de Vossenberg B.T.L.H."/>
            <person name="Warris S."/>
            <person name="Nguyen H.D.T."/>
            <person name="van Gent-Pelzer M.P.E."/>
            <person name="Joly D.L."/>
            <person name="van de Geest H.C."/>
            <person name="Bonants P.J.M."/>
            <person name="Smith D.S."/>
            <person name="Levesque C.A."/>
            <person name="van der Lee T.A.J."/>
        </authorList>
    </citation>
    <scope>NUCLEOTIDE SEQUENCE [LARGE SCALE GENOMIC DNA]</scope>
    <source>
        <strain evidence="24 25">JEL517</strain>
    </source>
</reference>
<dbReference type="GO" id="GO:0006432">
    <property type="term" value="P:phenylalanyl-tRNA aminoacylation"/>
    <property type="evidence" value="ECO:0007669"/>
    <property type="project" value="InterPro"/>
</dbReference>
<evidence type="ECO:0000256" key="4">
    <source>
        <dbReference type="ARBA" id="ARBA00022598"/>
    </source>
</evidence>
<comment type="similarity">
    <text evidence="21">Belongs to the DHHC palmitoyltransferase family.</text>
</comment>
<comment type="function">
    <text evidence="20">Is responsible for the charging of tRNA(Phe) with phenylalanine in mitochondrial translation.</text>
</comment>
<dbReference type="GeneID" id="42003198"/>
<dbReference type="InterPro" id="IPR036690">
    <property type="entry name" value="Fdx_antiC-bd_sf"/>
</dbReference>
<dbReference type="OrthoDB" id="4457at2759"/>
<feature type="domain" description="FDX-ACB" evidence="23">
    <location>
        <begin position="330"/>
        <end position="422"/>
    </location>
</feature>
<dbReference type="GO" id="GO:0000049">
    <property type="term" value="F:tRNA binding"/>
    <property type="evidence" value="ECO:0007669"/>
    <property type="project" value="InterPro"/>
</dbReference>
<evidence type="ECO:0000256" key="2">
    <source>
        <dbReference type="ARBA" id="ARBA00004305"/>
    </source>
</evidence>
<feature type="transmembrane region" description="Helical" evidence="21">
    <location>
        <begin position="440"/>
        <end position="467"/>
    </location>
</feature>
<dbReference type="SMART" id="SM00896">
    <property type="entry name" value="FDX-ACB"/>
    <property type="match status" value="1"/>
</dbReference>
<evidence type="ECO:0000256" key="1">
    <source>
        <dbReference type="ARBA" id="ARBA00004141"/>
    </source>
</evidence>
<dbReference type="Pfam" id="PF01409">
    <property type="entry name" value="tRNA-synt_2d"/>
    <property type="match status" value="2"/>
</dbReference>
<evidence type="ECO:0000256" key="8">
    <source>
        <dbReference type="ARBA" id="ARBA00022840"/>
    </source>
</evidence>
<dbReference type="STRING" id="1806994.A0A507C892"/>
<dbReference type="PROSITE" id="PS50216">
    <property type="entry name" value="DHHC"/>
    <property type="match status" value="1"/>
</dbReference>